<protein>
    <submittedName>
        <fullName evidence="2">N-acetylneuraminate synthase</fullName>
    </submittedName>
</protein>
<dbReference type="InterPro" id="IPR051690">
    <property type="entry name" value="PseI-like"/>
</dbReference>
<dbReference type="GO" id="GO:0016051">
    <property type="term" value="P:carbohydrate biosynthetic process"/>
    <property type="evidence" value="ECO:0007669"/>
    <property type="project" value="InterPro"/>
</dbReference>
<dbReference type="CDD" id="cd11615">
    <property type="entry name" value="SAF_NeuB_like"/>
    <property type="match status" value="1"/>
</dbReference>
<proteinExistence type="predicted"/>
<evidence type="ECO:0000313" key="3">
    <source>
        <dbReference type="Proteomes" id="UP000031599"/>
    </source>
</evidence>
<dbReference type="EMBL" id="JMCC02000083">
    <property type="protein sequence ID" value="KIG13969.1"/>
    <property type="molecule type" value="Genomic_DNA"/>
</dbReference>
<dbReference type="Gene3D" id="3.20.20.70">
    <property type="entry name" value="Aldolase class I"/>
    <property type="match status" value="1"/>
</dbReference>
<dbReference type="InterPro" id="IPR036732">
    <property type="entry name" value="AFP_Neu5c_C_sf"/>
</dbReference>
<dbReference type="SUPFAM" id="SSF51269">
    <property type="entry name" value="AFP III-like domain"/>
    <property type="match status" value="1"/>
</dbReference>
<reference evidence="2 3" key="1">
    <citation type="submission" date="2014-12" db="EMBL/GenBank/DDBJ databases">
        <title>Genome assembly of Enhygromyxa salina DSM 15201.</title>
        <authorList>
            <person name="Sharma G."/>
            <person name="Subramanian S."/>
        </authorList>
    </citation>
    <scope>NUCLEOTIDE SEQUENCE [LARGE SCALE GENOMIC DNA]</scope>
    <source>
        <strain evidence="2 3">DSM 15201</strain>
    </source>
</reference>
<dbReference type="InterPro" id="IPR013785">
    <property type="entry name" value="Aldolase_TIM"/>
</dbReference>
<dbReference type="Proteomes" id="UP000031599">
    <property type="component" value="Unassembled WGS sequence"/>
</dbReference>
<comment type="caution">
    <text evidence="2">The sequence shown here is derived from an EMBL/GenBank/DDBJ whole genome shotgun (WGS) entry which is preliminary data.</text>
</comment>
<dbReference type="InterPro" id="IPR013974">
    <property type="entry name" value="SAF"/>
</dbReference>
<dbReference type="Pfam" id="PF03102">
    <property type="entry name" value="NeuB"/>
    <property type="match status" value="1"/>
</dbReference>
<organism evidence="2 3">
    <name type="scientific">Enhygromyxa salina</name>
    <dbReference type="NCBI Taxonomy" id="215803"/>
    <lineage>
        <taxon>Bacteria</taxon>
        <taxon>Pseudomonadati</taxon>
        <taxon>Myxococcota</taxon>
        <taxon>Polyangia</taxon>
        <taxon>Nannocystales</taxon>
        <taxon>Nannocystaceae</taxon>
        <taxon>Enhygromyxa</taxon>
    </lineage>
</organism>
<dbReference type="InterPro" id="IPR006190">
    <property type="entry name" value="SAF_AFP_Neu5Ac"/>
</dbReference>
<dbReference type="Gene3D" id="3.90.1210.10">
    <property type="entry name" value="Antifreeze-like/N-acetylneuraminic acid synthase C-terminal domain"/>
    <property type="match status" value="1"/>
</dbReference>
<sequence>MNTMQPSFEIRGRTLALTGPCFIIGEAGSNHNGSFEQALALIDVAAKAGCDAVKFQVFKAKRLYPKAAGSSDYLGDERSIFDIIAAMELPEDWLPRLRARADHHNLAFIASPFHEEAVALLDPFVDAFKIASYELTHAPLLREVAKRDKPVIMSTGASNLDEVREAVATLEAAGCDRLALMQCTAAYPTPPEAVNVRALVTLRDTFGIPSGLSDHSEHPEIAPMAAAALGAAVLEKHYTLSKFLPGPDHAFAVEPDGLSRLVAGVRAVERVVGSGDKTVHGVEDELRAFARRVLMTTKAVAKGERFSRDNVDVLRRGKLVGGLEPKRLEALLAGVATRDLPAETPLQETDFTSG</sequence>
<evidence type="ECO:0000259" key="1">
    <source>
        <dbReference type="PROSITE" id="PS50844"/>
    </source>
</evidence>
<gene>
    <name evidence="2" type="ORF">DB30_07385</name>
</gene>
<accession>A0A0C1Z8L8</accession>
<dbReference type="PANTHER" id="PTHR42966:SF1">
    <property type="entry name" value="SIALIC ACID SYNTHASE"/>
    <property type="match status" value="1"/>
</dbReference>
<dbReference type="PANTHER" id="PTHR42966">
    <property type="entry name" value="N-ACETYLNEURAMINATE SYNTHASE"/>
    <property type="match status" value="1"/>
</dbReference>
<dbReference type="PROSITE" id="PS50844">
    <property type="entry name" value="AFP_LIKE"/>
    <property type="match status" value="1"/>
</dbReference>
<dbReference type="InterPro" id="IPR013132">
    <property type="entry name" value="PseI/NeuA/B-like_N"/>
</dbReference>
<feature type="domain" description="AFP-like" evidence="1">
    <location>
        <begin position="293"/>
        <end position="354"/>
    </location>
</feature>
<dbReference type="AlphaFoldDB" id="A0A0C1Z8L8"/>
<dbReference type="SUPFAM" id="SSF51569">
    <property type="entry name" value="Aldolase"/>
    <property type="match status" value="1"/>
</dbReference>
<dbReference type="InterPro" id="IPR057736">
    <property type="entry name" value="SAF_PseI/NeuA/NeuB"/>
</dbReference>
<dbReference type="GO" id="GO:0047444">
    <property type="term" value="F:N-acylneuraminate-9-phosphate synthase activity"/>
    <property type="evidence" value="ECO:0007669"/>
    <property type="project" value="TreeGrafter"/>
</dbReference>
<dbReference type="SMART" id="SM00858">
    <property type="entry name" value="SAF"/>
    <property type="match status" value="1"/>
</dbReference>
<dbReference type="Pfam" id="PF08666">
    <property type="entry name" value="SAF"/>
    <property type="match status" value="1"/>
</dbReference>
<evidence type="ECO:0000313" key="2">
    <source>
        <dbReference type="EMBL" id="KIG13969.1"/>
    </source>
</evidence>
<name>A0A0C1Z8L8_9BACT</name>